<dbReference type="GO" id="GO:0015833">
    <property type="term" value="P:peptide transport"/>
    <property type="evidence" value="ECO:0007669"/>
    <property type="project" value="TreeGrafter"/>
</dbReference>
<proteinExistence type="predicted"/>
<dbReference type="EMBL" id="LAZR01026089">
    <property type="protein sequence ID" value="KKL69836.1"/>
    <property type="molecule type" value="Genomic_DNA"/>
</dbReference>
<feature type="domain" description="Solute-binding protein family 5" evidence="1">
    <location>
        <begin position="7"/>
        <end position="257"/>
    </location>
</feature>
<dbReference type="GO" id="GO:1904680">
    <property type="term" value="F:peptide transmembrane transporter activity"/>
    <property type="evidence" value="ECO:0007669"/>
    <property type="project" value="TreeGrafter"/>
</dbReference>
<name>A0A0F9EUA4_9ZZZZ</name>
<dbReference type="AlphaFoldDB" id="A0A0F9EUA4"/>
<dbReference type="InterPro" id="IPR039424">
    <property type="entry name" value="SBP_5"/>
</dbReference>
<dbReference type="PANTHER" id="PTHR30290">
    <property type="entry name" value="PERIPLASMIC BINDING COMPONENT OF ABC TRANSPORTER"/>
    <property type="match status" value="1"/>
</dbReference>
<evidence type="ECO:0000313" key="2">
    <source>
        <dbReference type="EMBL" id="KKL69836.1"/>
    </source>
</evidence>
<feature type="non-terminal residue" evidence="2">
    <location>
        <position position="1"/>
    </location>
</feature>
<reference evidence="2" key="1">
    <citation type="journal article" date="2015" name="Nature">
        <title>Complex archaea that bridge the gap between prokaryotes and eukaryotes.</title>
        <authorList>
            <person name="Spang A."/>
            <person name="Saw J.H."/>
            <person name="Jorgensen S.L."/>
            <person name="Zaremba-Niedzwiedzka K."/>
            <person name="Martijn J."/>
            <person name="Lind A.E."/>
            <person name="van Eijk R."/>
            <person name="Schleper C."/>
            <person name="Guy L."/>
            <person name="Ettema T.J."/>
        </authorList>
    </citation>
    <scope>NUCLEOTIDE SEQUENCE</scope>
</reference>
<sequence>IDEKINTLAYSGPFILEKWDRNSKIILKKNPYFYNKDKIDIDSIHISIIPNEETAFQMYENNEIDFLSSFLSPLAIETLGKVKNREDSKFIAIGGFSFLCFNTEKFPFNNKNLRKAFSLAIDRKKIVDNITQLNEPIALRCIPPIFLNDQNKKLIQNNERELAKKHFDKALNEMGISKDQLKITFTFGSYIVHRKEAEALKQMLEDVFKISIKLNLVEDKILFSKLNEREYQFALSRLIVRYNDPINIFERYKYKNHPKNYSSWEDKNFIDVLNLAQKEFDPQKRFRLIEIAESMFLEDMPISPLYFYNYTILTKKNIKGIYTNIVGDLIFDDTKILEKEEKL</sequence>
<dbReference type="InterPro" id="IPR000914">
    <property type="entry name" value="SBP_5_dom"/>
</dbReference>
<gene>
    <name evidence="2" type="ORF">LCGC14_2110900</name>
</gene>
<dbReference type="SUPFAM" id="SSF53850">
    <property type="entry name" value="Periplasmic binding protein-like II"/>
    <property type="match status" value="1"/>
</dbReference>
<accession>A0A0F9EUA4</accession>
<comment type="caution">
    <text evidence="2">The sequence shown here is derived from an EMBL/GenBank/DDBJ whole genome shotgun (WGS) entry which is preliminary data.</text>
</comment>
<evidence type="ECO:0000259" key="1">
    <source>
        <dbReference type="Pfam" id="PF00496"/>
    </source>
</evidence>
<protein>
    <recommendedName>
        <fullName evidence="1">Solute-binding protein family 5 domain-containing protein</fullName>
    </recommendedName>
</protein>
<organism evidence="2">
    <name type="scientific">marine sediment metagenome</name>
    <dbReference type="NCBI Taxonomy" id="412755"/>
    <lineage>
        <taxon>unclassified sequences</taxon>
        <taxon>metagenomes</taxon>
        <taxon>ecological metagenomes</taxon>
    </lineage>
</organism>
<dbReference type="Gene3D" id="3.10.105.10">
    <property type="entry name" value="Dipeptide-binding Protein, Domain 3"/>
    <property type="match status" value="1"/>
</dbReference>
<dbReference type="Pfam" id="PF00496">
    <property type="entry name" value="SBP_bac_5"/>
    <property type="match status" value="1"/>
</dbReference>
<dbReference type="Gene3D" id="3.40.190.10">
    <property type="entry name" value="Periplasmic binding protein-like II"/>
    <property type="match status" value="1"/>
</dbReference>
<dbReference type="PANTHER" id="PTHR30290:SF79">
    <property type="entry name" value="DIPEPTIDE-BINDING PROTEIN DPPE"/>
    <property type="match status" value="1"/>
</dbReference>